<comment type="caution">
    <text evidence="6">The sequence shown here is derived from an EMBL/GenBank/DDBJ whole genome shotgun (WGS) entry which is preliminary data.</text>
</comment>
<evidence type="ECO:0000259" key="5">
    <source>
        <dbReference type="Pfam" id="PF01420"/>
    </source>
</evidence>
<keyword evidence="6" id="KW-0540">Nuclease</keyword>
<dbReference type="Gene3D" id="3.90.220.20">
    <property type="entry name" value="DNA methylase specificity domains"/>
    <property type="match status" value="2"/>
</dbReference>
<name>A0A437U8N2_9FLAO</name>
<dbReference type="EMBL" id="RQSM01000003">
    <property type="protein sequence ID" value="RVU90000.1"/>
    <property type="molecule type" value="Genomic_DNA"/>
</dbReference>
<dbReference type="CDD" id="cd17280">
    <property type="entry name" value="RMtype1_S_MspEN3ORF6650P_TRD2-CR2_like"/>
    <property type="match status" value="1"/>
</dbReference>
<evidence type="ECO:0000313" key="6">
    <source>
        <dbReference type="EMBL" id="RVU90000.1"/>
    </source>
</evidence>
<proteinExistence type="inferred from homology"/>
<keyword evidence="2" id="KW-0680">Restriction system</keyword>
<evidence type="ECO:0000313" key="7">
    <source>
        <dbReference type="Proteomes" id="UP000288951"/>
    </source>
</evidence>
<evidence type="ECO:0000256" key="2">
    <source>
        <dbReference type="ARBA" id="ARBA00022747"/>
    </source>
</evidence>
<dbReference type="InterPro" id="IPR000055">
    <property type="entry name" value="Restrct_endonuc_typeI_TRD"/>
</dbReference>
<reference evidence="6" key="1">
    <citation type="submission" date="2018-12" db="EMBL/GenBank/DDBJ databases">
        <title>Draft genome sequence of Flaovobacterium columnare ARS1 isolated from channel catfish in Alabama.</title>
        <authorList>
            <person name="Cai W."/>
            <person name="Arias C."/>
        </authorList>
    </citation>
    <scope>NUCLEOTIDE SEQUENCE [LARGE SCALE GENOMIC DNA]</scope>
    <source>
        <strain evidence="6">ARS1</strain>
    </source>
</reference>
<sequence>MDEKIINRKYPTKRLKFVVTINDDTLTDETDPDFEINYIDIGNVDSTGKINEIINYKFSEAPSRARRKVKHKDVIISTVRTYLRAIASIDFEMENLIVSTGFAVIRPKRNVFDPNFCKYSLIESNFIDEVQKRSVGVSYPAINASDLGDIYLPIPSLEQQNKIVHYLDREIAKIDALIEKKTKLIALLEEKKKAVINQAVTKGLDTTVAMKDSGIEWLGEIPEHWEVNKISRVFDSIGSGTTPTSSNLEYYQDGNHSWLITSDLNDSYIFETSKKITDAAVYDFSALKLFPSNSLVIAMYGATIGKTGLTKIECYTNQACCVISNSTKVHIRYAHFYFIAMKQNLVNLSNGGGQPNISQGIIRDFKIVYPNLIEQEKIINFLENKIEETDLTIQKIIKTINLLKEKRTAIISAAINGEINLD</sequence>
<evidence type="ECO:0000256" key="1">
    <source>
        <dbReference type="ARBA" id="ARBA00010923"/>
    </source>
</evidence>
<comment type="similarity">
    <text evidence="1">Belongs to the type-I restriction system S methylase family.</text>
</comment>
<dbReference type="Proteomes" id="UP000288951">
    <property type="component" value="Unassembled WGS sequence"/>
</dbReference>
<dbReference type="RefSeq" id="WP_127822997.1">
    <property type="nucleotide sequence ID" value="NZ_RQSM01000003.1"/>
</dbReference>
<dbReference type="AlphaFoldDB" id="A0A437U8N2"/>
<dbReference type="GO" id="GO:0003677">
    <property type="term" value="F:DNA binding"/>
    <property type="evidence" value="ECO:0007669"/>
    <property type="project" value="UniProtKB-KW"/>
</dbReference>
<dbReference type="InterPro" id="IPR051212">
    <property type="entry name" value="Type-I_RE_S_subunit"/>
</dbReference>
<dbReference type="GO" id="GO:0009307">
    <property type="term" value="P:DNA restriction-modification system"/>
    <property type="evidence" value="ECO:0007669"/>
    <property type="project" value="UniProtKB-KW"/>
</dbReference>
<dbReference type="OrthoDB" id="667970at2"/>
<accession>A0A437U8N2</accession>
<keyword evidence="3" id="KW-0238">DNA-binding</keyword>
<dbReference type="PANTHER" id="PTHR43140:SF1">
    <property type="entry name" value="TYPE I RESTRICTION ENZYME ECOKI SPECIFICITY SUBUNIT"/>
    <property type="match status" value="1"/>
</dbReference>
<protein>
    <submittedName>
        <fullName evidence="6">Restriction endonuclease subunit S</fullName>
    </submittedName>
</protein>
<feature type="domain" description="Type I restriction modification DNA specificity" evidence="5">
    <location>
        <begin position="29"/>
        <end position="183"/>
    </location>
</feature>
<dbReference type="Pfam" id="PF01420">
    <property type="entry name" value="Methylase_S"/>
    <property type="match status" value="2"/>
</dbReference>
<gene>
    <name evidence="6" type="ORF">EH230_03305</name>
</gene>
<dbReference type="PANTHER" id="PTHR43140">
    <property type="entry name" value="TYPE-1 RESTRICTION ENZYME ECOKI SPECIFICITY PROTEIN"/>
    <property type="match status" value="1"/>
</dbReference>
<feature type="coiled-coil region" evidence="4">
    <location>
        <begin position="372"/>
        <end position="399"/>
    </location>
</feature>
<dbReference type="InterPro" id="IPR044946">
    <property type="entry name" value="Restrct_endonuc_typeI_TRD_sf"/>
</dbReference>
<keyword evidence="4" id="KW-0175">Coiled coil</keyword>
<organism evidence="6 7">
    <name type="scientific">Flavobacterium columnare</name>
    <dbReference type="NCBI Taxonomy" id="996"/>
    <lineage>
        <taxon>Bacteria</taxon>
        <taxon>Pseudomonadati</taxon>
        <taxon>Bacteroidota</taxon>
        <taxon>Flavobacteriia</taxon>
        <taxon>Flavobacteriales</taxon>
        <taxon>Flavobacteriaceae</taxon>
        <taxon>Flavobacterium</taxon>
    </lineage>
</organism>
<feature type="domain" description="Type I restriction modification DNA specificity" evidence="5">
    <location>
        <begin position="222"/>
        <end position="400"/>
    </location>
</feature>
<evidence type="ECO:0000256" key="3">
    <source>
        <dbReference type="ARBA" id="ARBA00023125"/>
    </source>
</evidence>
<keyword evidence="6" id="KW-0378">Hydrolase</keyword>
<dbReference type="SUPFAM" id="SSF116734">
    <property type="entry name" value="DNA methylase specificity domain"/>
    <property type="match status" value="2"/>
</dbReference>
<evidence type="ECO:0000256" key="4">
    <source>
        <dbReference type="SAM" id="Coils"/>
    </source>
</evidence>
<keyword evidence="6" id="KW-0255">Endonuclease</keyword>
<keyword evidence="7" id="KW-1185">Reference proteome</keyword>
<dbReference type="GO" id="GO:0004519">
    <property type="term" value="F:endonuclease activity"/>
    <property type="evidence" value="ECO:0007669"/>
    <property type="project" value="UniProtKB-KW"/>
</dbReference>